<evidence type="ECO:0000256" key="2">
    <source>
        <dbReference type="ARBA" id="ARBA00023172"/>
    </source>
</evidence>
<dbReference type="SUPFAM" id="SSF56349">
    <property type="entry name" value="DNA breaking-rejoining enzymes"/>
    <property type="match status" value="1"/>
</dbReference>
<dbReference type="InterPro" id="IPR050090">
    <property type="entry name" value="Tyrosine_recombinase_XerCD"/>
</dbReference>
<accession>A0A0F8ZBD5</accession>
<dbReference type="Pfam" id="PF00589">
    <property type="entry name" value="Phage_integrase"/>
    <property type="match status" value="1"/>
</dbReference>
<dbReference type="GO" id="GO:0015074">
    <property type="term" value="P:DNA integration"/>
    <property type="evidence" value="ECO:0007669"/>
    <property type="project" value="InterPro"/>
</dbReference>
<organism evidence="4">
    <name type="scientific">marine sediment metagenome</name>
    <dbReference type="NCBI Taxonomy" id="412755"/>
    <lineage>
        <taxon>unclassified sequences</taxon>
        <taxon>metagenomes</taxon>
        <taxon>ecological metagenomes</taxon>
    </lineage>
</organism>
<dbReference type="GO" id="GO:0003677">
    <property type="term" value="F:DNA binding"/>
    <property type="evidence" value="ECO:0007669"/>
    <property type="project" value="UniProtKB-KW"/>
</dbReference>
<dbReference type="PROSITE" id="PS51898">
    <property type="entry name" value="TYR_RECOMBINASE"/>
    <property type="match status" value="1"/>
</dbReference>
<keyword evidence="1" id="KW-0238">DNA-binding</keyword>
<name>A0A0F8ZBD5_9ZZZZ</name>
<dbReference type="CDD" id="cd00397">
    <property type="entry name" value="DNA_BRE_C"/>
    <property type="match status" value="1"/>
</dbReference>
<sequence length="239" mass="28316">LIQFFRSMKLRRLIRENPVKDFKICVKSHTRSDKLLTPFDIMILLRSVKEHYQYLKDNNKHDCFSLFIHRRDLCILALCVACGLRRGEIQRIKLDHMDFDKRTVLIPGKGDQRVIIKERTAFFSHHFLEEIVTRYHLMRKKLPGNSFFCNCYGDELGARAIYTIFRRYGSFINKTRNYNATITRKSFSSHLVRKKVNIEAIRDLLGHENCETTLKYYVHFSVADLEKIWKESNPYGSGS</sequence>
<feature type="non-terminal residue" evidence="4">
    <location>
        <position position="1"/>
    </location>
</feature>
<keyword evidence="2" id="KW-0233">DNA recombination</keyword>
<proteinExistence type="predicted"/>
<dbReference type="Gene3D" id="1.10.443.10">
    <property type="entry name" value="Intergrase catalytic core"/>
    <property type="match status" value="1"/>
</dbReference>
<reference evidence="4" key="1">
    <citation type="journal article" date="2015" name="Nature">
        <title>Complex archaea that bridge the gap between prokaryotes and eukaryotes.</title>
        <authorList>
            <person name="Spang A."/>
            <person name="Saw J.H."/>
            <person name="Jorgensen S.L."/>
            <person name="Zaremba-Niedzwiedzka K."/>
            <person name="Martijn J."/>
            <person name="Lind A.E."/>
            <person name="van Eijk R."/>
            <person name="Schleper C."/>
            <person name="Guy L."/>
            <person name="Ettema T.J."/>
        </authorList>
    </citation>
    <scope>NUCLEOTIDE SEQUENCE</scope>
</reference>
<evidence type="ECO:0000256" key="1">
    <source>
        <dbReference type="ARBA" id="ARBA00023125"/>
    </source>
</evidence>
<dbReference type="EMBL" id="LAZR01048823">
    <property type="protein sequence ID" value="KKK91053.1"/>
    <property type="molecule type" value="Genomic_DNA"/>
</dbReference>
<dbReference type="GO" id="GO:0006310">
    <property type="term" value="P:DNA recombination"/>
    <property type="evidence" value="ECO:0007669"/>
    <property type="project" value="UniProtKB-KW"/>
</dbReference>
<dbReference type="AlphaFoldDB" id="A0A0F8ZBD5"/>
<protein>
    <recommendedName>
        <fullName evidence="3">Tyr recombinase domain-containing protein</fullName>
    </recommendedName>
</protein>
<gene>
    <name evidence="4" type="ORF">LCGC14_2716840</name>
</gene>
<evidence type="ECO:0000259" key="3">
    <source>
        <dbReference type="PROSITE" id="PS51898"/>
    </source>
</evidence>
<dbReference type="InterPro" id="IPR011010">
    <property type="entry name" value="DNA_brk_join_enz"/>
</dbReference>
<dbReference type="PANTHER" id="PTHR30349:SF41">
    <property type="entry name" value="INTEGRASE_RECOMBINASE PROTEIN MJ0367-RELATED"/>
    <property type="match status" value="1"/>
</dbReference>
<evidence type="ECO:0000313" key="4">
    <source>
        <dbReference type="EMBL" id="KKK91053.1"/>
    </source>
</evidence>
<dbReference type="InterPro" id="IPR002104">
    <property type="entry name" value="Integrase_catalytic"/>
</dbReference>
<feature type="domain" description="Tyr recombinase" evidence="3">
    <location>
        <begin position="31"/>
        <end position="230"/>
    </location>
</feature>
<comment type="caution">
    <text evidence="4">The sequence shown here is derived from an EMBL/GenBank/DDBJ whole genome shotgun (WGS) entry which is preliminary data.</text>
</comment>
<dbReference type="InterPro" id="IPR013762">
    <property type="entry name" value="Integrase-like_cat_sf"/>
</dbReference>
<dbReference type="PANTHER" id="PTHR30349">
    <property type="entry name" value="PHAGE INTEGRASE-RELATED"/>
    <property type="match status" value="1"/>
</dbReference>